<keyword evidence="6 11" id="KW-0406">Ion transport</keyword>
<dbReference type="AlphaFoldDB" id="A0A1G5JL14"/>
<feature type="binding site" evidence="11">
    <location>
        <position position="48"/>
    </location>
    <ligand>
        <name>Na(+)</name>
        <dbReference type="ChEBI" id="CHEBI:29101"/>
        <note>structural</note>
    </ligand>
</feature>
<evidence type="ECO:0000256" key="3">
    <source>
        <dbReference type="ARBA" id="ARBA00022519"/>
    </source>
</evidence>
<keyword evidence="11" id="KW-0813">Transport</keyword>
<sequence length="92" mass="9744">MVFPWATWIANVIGCLLIGAFVGWLSKNHVSDSNLKWLLVNGFCGGYTTFSAFGLENVNLLQNGHSGAALLYIASSVVVGLAAVYAGLLIAR</sequence>
<evidence type="ECO:0000256" key="8">
    <source>
        <dbReference type="ARBA" id="ARBA00023303"/>
    </source>
</evidence>
<comment type="catalytic activity">
    <reaction evidence="10">
        <text>fluoride(in) = fluoride(out)</text>
        <dbReference type="Rhea" id="RHEA:76159"/>
        <dbReference type="ChEBI" id="CHEBI:17051"/>
    </reaction>
    <physiologicalReaction direction="left-to-right" evidence="10">
        <dbReference type="Rhea" id="RHEA:76160"/>
    </physiologicalReaction>
</comment>
<evidence type="ECO:0000313" key="13">
    <source>
        <dbReference type="Proteomes" id="UP000199354"/>
    </source>
</evidence>
<evidence type="ECO:0000256" key="11">
    <source>
        <dbReference type="HAMAP-Rule" id="MF_00454"/>
    </source>
</evidence>
<evidence type="ECO:0000256" key="4">
    <source>
        <dbReference type="ARBA" id="ARBA00022692"/>
    </source>
</evidence>
<organism evidence="12 13">
    <name type="scientific">Flavobacterium caeni</name>
    <dbReference type="NCBI Taxonomy" id="490189"/>
    <lineage>
        <taxon>Bacteria</taxon>
        <taxon>Pseudomonadati</taxon>
        <taxon>Bacteroidota</taxon>
        <taxon>Flavobacteriia</taxon>
        <taxon>Flavobacteriales</taxon>
        <taxon>Flavobacteriaceae</taxon>
        <taxon>Flavobacterium</taxon>
    </lineage>
</organism>
<evidence type="ECO:0000256" key="10">
    <source>
        <dbReference type="ARBA" id="ARBA00035585"/>
    </source>
</evidence>
<evidence type="ECO:0000256" key="2">
    <source>
        <dbReference type="ARBA" id="ARBA00022475"/>
    </source>
</evidence>
<comment type="activity regulation">
    <text evidence="11">Na(+) is not transported, but it plays an essential structural role and its presence is essential for fluoride channel function.</text>
</comment>
<feature type="transmembrane region" description="Helical" evidence="11">
    <location>
        <begin position="37"/>
        <end position="55"/>
    </location>
</feature>
<keyword evidence="5 11" id="KW-1133">Transmembrane helix</keyword>
<evidence type="ECO:0000256" key="5">
    <source>
        <dbReference type="ARBA" id="ARBA00022989"/>
    </source>
</evidence>
<keyword evidence="8 11" id="KW-0407">Ion channel</keyword>
<evidence type="ECO:0000256" key="1">
    <source>
        <dbReference type="ARBA" id="ARBA00004651"/>
    </source>
</evidence>
<dbReference type="Pfam" id="PF02537">
    <property type="entry name" value="CRCB"/>
    <property type="match status" value="1"/>
</dbReference>
<keyword evidence="2 11" id="KW-1003">Cell membrane</keyword>
<keyword evidence="13" id="KW-1185">Reference proteome</keyword>
<dbReference type="EMBL" id="FMVF01000014">
    <property type="protein sequence ID" value="SCY88580.1"/>
    <property type="molecule type" value="Genomic_DNA"/>
</dbReference>
<gene>
    <name evidence="11" type="primary">fluC</name>
    <name evidence="11" type="synonym">crcB</name>
    <name evidence="12" type="ORF">SAMN02927903_02753</name>
</gene>
<evidence type="ECO:0000256" key="6">
    <source>
        <dbReference type="ARBA" id="ARBA00023065"/>
    </source>
</evidence>
<dbReference type="PANTHER" id="PTHR28259">
    <property type="entry name" value="FLUORIDE EXPORT PROTEIN 1-RELATED"/>
    <property type="match status" value="1"/>
</dbReference>
<dbReference type="GO" id="GO:0062054">
    <property type="term" value="F:fluoride channel activity"/>
    <property type="evidence" value="ECO:0007669"/>
    <property type="project" value="UniProtKB-UniRule"/>
</dbReference>
<keyword evidence="4 11" id="KW-0812">Transmembrane</keyword>
<dbReference type="NCBIfam" id="TIGR00494">
    <property type="entry name" value="crcB"/>
    <property type="match status" value="1"/>
</dbReference>
<dbReference type="GO" id="GO:0140114">
    <property type="term" value="P:cellular detoxification of fluoride"/>
    <property type="evidence" value="ECO:0007669"/>
    <property type="project" value="UniProtKB-UniRule"/>
</dbReference>
<keyword evidence="7 11" id="KW-0472">Membrane</keyword>
<comment type="subcellular location">
    <subcellularLocation>
        <location evidence="1 11">Cell membrane</location>
        <topology evidence="1 11">Multi-pass membrane protein</topology>
    </subcellularLocation>
</comment>
<protein>
    <recommendedName>
        <fullName evidence="11">Fluoride-specific ion channel FluC</fullName>
    </recommendedName>
</protein>
<keyword evidence="11" id="KW-0915">Sodium</keyword>
<feature type="binding site" evidence="11">
    <location>
        <position position="45"/>
    </location>
    <ligand>
        <name>Na(+)</name>
        <dbReference type="ChEBI" id="CHEBI:29101"/>
        <note>structural</note>
    </ligand>
</feature>
<evidence type="ECO:0000256" key="7">
    <source>
        <dbReference type="ARBA" id="ARBA00023136"/>
    </source>
</evidence>
<accession>A0A1G5JL14</accession>
<keyword evidence="11" id="KW-0479">Metal-binding</keyword>
<dbReference type="GO" id="GO:0046872">
    <property type="term" value="F:metal ion binding"/>
    <property type="evidence" value="ECO:0007669"/>
    <property type="project" value="UniProtKB-KW"/>
</dbReference>
<dbReference type="STRING" id="490189.SAMN02927903_02753"/>
<comment type="similarity">
    <text evidence="9 11">Belongs to the fluoride channel Fluc/FEX (TC 1.A.43) family.</text>
</comment>
<dbReference type="InterPro" id="IPR003691">
    <property type="entry name" value="FluC"/>
</dbReference>
<evidence type="ECO:0000313" key="12">
    <source>
        <dbReference type="EMBL" id="SCY88580.1"/>
    </source>
</evidence>
<feature type="transmembrane region" description="Helical" evidence="11">
    <location>
        <begin position="67"/>
        <end position="91"/>
    </location>
</feature>
<comment type="function">
    <text evidence="11">Fluoride-specific ion channel. Important for reducing fluoride concentration in the cell, thus reducing its toxicity.</text>
</comment>
<dbReference type="PANTHER" id="PTHR28259:SF1">
    <property type="entry name" value="FLUORIDE EXPORT PROTEIN 1-RELATED"/>
    <property type="match status" value="1"/>
</dbReference>
<proteinExistence type="inferred from homology"/>
<reference evidence="12 13" key="1">
    <citation type="submission" date="2016-10" db="EMBL/GenBank/DDBJ databases">
        <authorList>
            <person name="de Groot N.N."/>
        </authorList>
    </citation>
    <scope>NUCLEOTIDE SEQUENCE [LARGE SCALE GENOMIC DNA]</scope>
    <source>
        <strain evidence="12 13">CGMCC 1.7031</strain>
    </source>
</reference>
<name>A0A1G5JL14_9FLAO</name>
<keyword evidence="3" id="KW-0997">Cell inner membrane</keyword>
<dbReference type="HAMAP" id="MF_00454">
    <property type="entry name" value="FluC"/>
    <property type="match status" value="1"/>
</dbReference>
<dbReference type="Proteomes" id="UP000199354">
    <property type="component" value="Unassembled WGS sequence"/>
</dbReference>
<dbReference type="GO" id="GO:0005886">
    <property type="term" value="C:plasma membrane"/>
    <property type="evidence" value="ECO:0007669"/>
    <property type="project" value="UniProtKB-SubCell"/>
</dbReference>
<evidence type="ECO:0000256" key="9">
    <source>
        <dbReference type="ARBA" id="ARBA00035120"/>
    </source>
</evidence>
<feature type="transmembrane region" description="Helical" evidence="11">
    <location>
        <begin position="6"/>
        <end position="25"/>
    </location>
</feature>